<dbReference type="InterPro" id="IPR051781">
    <property type="entry name" value="Metallo-dep_Hydrolase"/>
</dbReference>
<dbReference type="PIRSF" id="PIRSF038971">
    <property type="entry name" value="PhnM"/>
    <property type="match status" value="1"/>
</dbReference>
<dbReference type="SUPFAM" id="SSF51338">
    <property type="entry name" value="Composite domain of metallo-dependent hydrolases"/>
    <property type="match status" value="1"/>
</dbReference>
<name>A0A512HJ57_9HYPH</name>
<proteinExistence type="predicted"/>
<dbReference type="InterPro" id="IPR011059">
    <property type="entry name" value="Metal-dep_hydrolase_composite"/>
</dbReference>
<dbReference type="OrthoDB" id="9785413at2"/>
<comment type="caution">
    <text evidence="2">The sequence shown here is derived from an EMBL/GenBank/DDBJ whole genome shotgun (WGS) entry which is preliminary data.</text>
</comment>
<feature type="domain" description="Amidohydrolase-related" evidence="1">
    <location>
        <begin position="62"/>
        <end position="376"/>
    </location>
</feature>
<dbReference type="NCBIfam" id="NF011987">
    <property type="entry name" value="PRK15446.2-3"/>
    <property type="match status" value="1"/>
</dbReference>
<dbReference type="InterPro" id="IPR006680">
    <property type="entry name" value="Amidohydro-rel"/>
</dbReference>
<dbReference type="GO" id="GO:0016810">
    <property type="term" value="F:hydrolase activity, acting on carbon-nitrogen (but not peptide) bonds"/>
    <property type="evidence" value="ECO:0007669"/>
    <property type="project" value="InterPro"/>
</dbReference>
<dbReference type="NCBIfam" id="TIGR02318">
    <property type="entry name" value="phosphono_phnM"/>
    <property type="match status" value="1"/>
</dbReference>
<accession>A0A512HJ57</accession>
<dbReference type="NCBIfam" id="NF011990">
    <property type="entry name" value="PRK15446.2-6"/>
    <property type="match status" value="1"/>
</dbReference>
<dbReference type="Pfam" id="PF01979">
    <property type="entry name" value="Amidohydro_1"/>
    <property type="match status" value="1"/>
</dbReference>
<dbReference type="AlphaFoldDB" id="A0A512HJ57"/>
<dbReference type="Proteomes" id="UP000321717">
    <property type="component" value="Unassembled WGS sequence"/>
</dbReference>
<dbReference type="GO" id="GO:0019700">
    <property type="term" value="P:organic phosphonate catabolic process"/>
    <property type="evidence" value="ECO:0007669"/>
    <property type="project" value="InterPro"/>
</dbReference>
<reference evidence="2 3" key="1">
    <citation type="submission" date="2019-07" db="EMBL/GenBank/DDBJ databases">
        <title>Whole genome shotgun sequence of Rhizobium naphthalenivorans NBRC 107585.</title>
        <authorList>
            <person name="Hosoyama A."/>
            <person name="Uohara A."/>
            <person name="Ohji S."/>
            <person name="Ichikawa N."/>
        </authorList>
    </citation>
    <scope>NUCLEOTIDE SEQUENCE [LARGE SCALE GENOMIC DNA]</scope>
    <source>
        <strain evidence="2 3">NBRC 107585</strain>
    </source>
</reference>
<dbReference type="PANTHER" id="PTHR43135">
    <property type="entry name" value="ALPHA-D-RIBOSE 1-METHYLPHOSPHONATE 5-TRIPHOSPHATE DIPHOSPHATASE"/>
    <property type="match status" value="1"/>
</dbReference>
<evidence type="ECO:0000313" key="3">
    <source>
        <dbReference type="Proteomes" id="UP000321717"/>
    </source>
</evidence>
<protein>
    <submittedName>
        <fullName evidence="2">Amidohydrolase</fullName>
    </submittedName>
</protein>
<sequence>MLMDVRAEGHENDATARLTIANARIILADGIVHGTLVSEAGQIVAIETGSQPSGALDFGGDYLLPGLVDIHTDHFEKHVYPRPHVRWDYMRAALAHDAQIIGGGVTTVFDSLCVGVSSEDSERAEILSPMIDVLERAQAAGMLRAEHFVHLRCEVVDPRTPELTAENIDRPLVRVVSVMEHLPGIRQSRDMDAYVNRLQKAGGESEAVIRDRIAQMVAEKSDIGRTVRPEVVALARARGLPLLSHDDTDIEHVDLAADEGVAISEFPCTLEAAREARSRSMLIVGGAPNIVRGGSQSGNVAVRELLEERLVDILASDYVPRSMLDAAFLIGSDPALDYDLAAAVRMVTKVPAEAAGLADRGEIALGKRADLIRVGLHDGHPFLKAVWRKGQRVA</sequence>
<keyword evidence="2" id="KW-0378">Hydrolase</keyword>
<gene>
    <name evidence="2" type="ORF">RNA01_24210</name>
</gene>
<evidence type="ECO:0000259" key="1">
    <source>
        <dbReference type="Pfam" id="PF01979"/>
    </source>
</evidence>
<evidence type="ECO:0000313" key="2">
    <source>
        <dbReference type="EMBL" id="GEO85489.1"/>
    </source>
</evidence>
<dbReference type="SUPFAM" id="SSF51556">
    <property type="entry name" value="Metallo-dependent hydrolases"/>
    <property type="match status" value="1"/>
</dbReference>
<dbReference type="PANTHER" id="PTHR43135:SF3">
    <property type="entry name" value="ALPHA-D-RIBOSE 1-METHYLPHOSPHONATE 5-TRIPHOSPHATE DIPHOSPHATASE"/>
    <property type="match status" value="1"/>
</dbReference>
<dbReference type="InterPro" id="IPR012696">
    <property type="entry name" value="PhnM"/>
</dbReference>
<dbReference type="InterPro" id="IPR032466">
    <property type="entry name" value="Metal_Hydrolase"/>
</dbReference>
<keyword evidence="3" id="KW-1185">Reference proteome</keyword>
<organism evidence="2 3">
    <name type="scientific">Ciceribacter naphthalenivorans</name>
    <dbReference type="NCBI Taxonomy" id="1118451"/>
    <lineage>
        <taxon>Bacteria</taxon>
        <taxon>Pseudomonadati</taxon>
        <taxon>Pseudomonadota</taxon>
        <taxon>Alphaproteobacteria</taxon>
        <taxon>Hyphomicrobiales</taxon>
        <taxon>Rhizobiaceae</taxon>
        <taxon>Ciceribacter</taxon>
    </lineage>
</organism>
<dbReference type="Gene3D" id="3.20.20.140">
    <property type="entry name" value="Metal-dependent hydrolases"/>
    <property type="match status" value="2"/>
</dbReference>
<dbReference type="NCBIfam" id="NF011984">
    <property type="entry name" value="PRK15446.1-5"/>
    <property type="match status" value="1"/>
</dbReference>
<dbReference type="Gene3D" id="2.30.40.10">
    <property type="entry name" value="Urease, subunit C, domain 1"/>
    <property type="match status" value="1"/>
</dbReference>
<dbReference type="EMBL" id="BJZP01000010">
    <property type="protein sequence ID" value="GEO85489.1"/>
    <property type="molecule type" value="Genomic_DNA"/>
</dbReference>